<evidence type="ECO:0000313" key="1">
    <source>
        <dbReference type="EMBL" id="DAF62269.1"/>
    </source>
</evidence>
<protein>
    <submittedName>
        <fullName evidence="1">Uncharacterized protein</fullName>
    </submittedName>
</protein>
<dbReference type="EMBL" id="BK032823">
    <property type="protein sequence ID" value="DAF62269.1"/>
    <property type="molecule type" value="Genomic_DNA"/>
</dbReference>
<reference evidence="1" key="1">
    <citation type="journal article" date="2021" name="Proc. Natl. Acad. Sci. U.S.A.">
        <title>A Catalog of Tens of Thousands of Viruses from Human Metagenomes Reveals Hidden Associations with Chronic Diseases.</title>
        <authorList>
            <person name="Tisza M.J."/>
            <person name="Buck C.B."/>
        </authorList>
    </citation>
    <scope>NUCLEOTIDE SEQUENCE</scope>
    <source>
        <strain evidence="1">CtIty1</strain>
    </source>
</reference>
<proteinExistence type="predicted"/>
<sequence>MKKDEMYILMKMKFRKGRDYWYGRCGISEDNKNYKPVYVYKFTTTDYMQSLVDVIKLTDRTKGRIYDTMYYVVPASEYYGKDKKDKEKFLDRELQEDYMENFFDTMEYIHALDRSDVLDNLPVKKVLSSIHLKFANVDPIDYIRLGLELVDLDLLNDLIDTCVANIHNHVDLLELEDTANELEQYLHDCDKESLNLAVTMYKNAFINLEKVVKDLNSKIDQETGIYKSAMKEK</sequence>
<name>A0A8S5TG40_9CAUD</name>
<organism evidence="1">
    <name type="scientific">Myoviridae sp. ctIty1</name>
    <dbReference type="NCBI Taxonomy" id="2827673"/>
    <lineage>
        <taxon>Viruses</taxon>
        <taxon>Duplodnaviria</taxon>
        <taxon>Heunggongvirae</taxon>
        <taxon>Uroviricota</taxon>
        <taxon>Caudoviricetes</taxon>
    </lineage>
</organism>
<accession>A0A8S5TG40</accession>